<feature type="region of interest" description="Disordered" evidence="1">
    <location>
        <begin position="380"/>
        <end position="415"/>
    </location>
</feature>
<dbReference type="Gene3D" id="3.10.20.90">
    <property type="entry name" value="Phosphatidylinositol 3-kinase Catalytic Subunit, Chain A, domain 1"/>
    <property type="match status" value="1"/>
</dbReference>
<feature type="compositionally biased region" description="Low complexity" evidence="1">
    <location>
        <begin position="302"/>
        <end position="318"/>
    </location>
</feature>
<dbReference type="SUPFAM" id="SSF54277">
    <property type="entry name" value="CAD &amp; PB1 domains"/>
    <property type="match status" value="1"/>
</dbReference>
<keyword evidence="4" id="KW-1185">Reference proteome</keyword>
<proteinExistence type="predicted"/>
<feature type="compositionally biased region" description="Polar residues" evidence="1">
    <location>
        <begin position="276"/>
        <end position="289"/>
    </location>
</feature>
<dbReference type="PANTHER" id="PTHR31066">
    <property type="entry name" value="OS05G0427100 PROTEIN-RELATED"/>
    <property type="match status" value="1"/>
</dbReference>
<name>A0A8J5KJF7_ZINOF</name>
<dbReference type="InterPro" id="IPR000270">
    <property type="entry name" value="PB1_dom"/>
</dbReference>
<feature type="compositionally biased region" description="Polar residues" evidence="1">
    <location>
        <begin position="1"/>
        <end position="12"/>
    </location>
</feature>
<evidence type="ECO:0000259" key="2">
    <source>
        <dbReference type="SMART" id="SM00666"/>
    </source>
</evidence>
<dbReference type="PANTHER" id="PTHR31066:SF27">
    <property type="entry name" value="EXPRESSED PROTEIN"/>
    <property type="match status" value="1"/>
</dbReference>
<accession>A0A8J5KJF7</accession>
<feature type="region of interest" description="Disordered" evidence="1">
    <location>
        <begin position="247"/>
        <end position="325"/>
    </location>
</feature>
<dbReference type="Proteomes" id="UP000734854">
    <property type="component" value="Unassembled WGS sequence"/>
</dbReference>
<evidence type="ECO:0000313" key="3">
    <source>
        <dbReference type="EMBL" id="KAG6485853.1"/>
    </source>
</evidence>
<feature type="region of interest" description="Disordered" evidence="1">
    <location>
        <begin position="1"/>
        <end position="24"/>
    </location>
</feature>
<dbReference type="AlphaFoldDB" id="A0A8J5KJF7"/>
<sequence>MRSQTHHPSLSPSAKAPTHSHVPSLPLMETSARGIAATAGLSHADYVESSLRSRAGKSWEEPSLPPPATAASCLRLMCSYGGRIVPRPSDKTLCYVCGETRMVVVDRQSSLSELSAKLSQNLLSGRSFSLKYQLPNEDLDSLISVTTDEDLDNMAEEYDRIVAATSSGAGGGATGSSRLRLFLFPSKTEMSPASSIGSLLDDSKSETWFVDALNSAMGGMGIDGLPRGLSSDSASINCLLGLEDDSSLHSPSGATVPSCGGQDHIDRPEPLVIPRQKSSSKLARQTQDVRSIPDTAMLDTTSSFGSASSSPSLSNLPSIHTCPDDRPSDLRIAGFEDSLSQTFHLAATAGQDDCKEPAYAHYLQPPPWVPLSASSAATMTISPTENPRRNFSSDDEKHDPGVISNLPQQPTKPSPYEAPIPVPGSRLLYSNATADQNRELPVSSDPSYQVPILVNGVAGYQLPQVQPEQFQQSQLHPQFHQQHPQYSSANPHFIPHPAASNVIPASSYYPIASHAIQQSVQTHTYDPQIPMYYYPVRSPATYNLVDSSSMPPPAKHAVSVPRVAVKPELAATLYRAAAASPATGASQTPLIHMAADQTHPFAGVGYHVVQHPNLSQSFATMINYGYEFGGGDRARPQMYYSQATTAPALSPQCQSAISSGALADAKGNRAS</sequence>
<dbReference type="InterPro" id="IPR053198">
    <property type="entry name" value="Gynoecium_Dev_Regulator"/>
</dbReference>
<evidence type="ECO:0000256" key="1">
    <source>
        <dbReference type="SAM" id="MobiDB-lite"/>
    </source>
</evidence>
<protein>
    <recommendedName>
        <fullName evidence="2">PB1 domain-containing protein</fullName>
    </recommendedName>
</protein>
<feature type="domain" description="PB1" evidence="2">
    <location>
        <begin position="88"/>
        <end position="186"/>
    </location>
</feature>
<feature type="compositionally biased region" description="Basic and acidic residues" evidence="1">
    <location>
        <begin position="386"/>
        <end position="400"/>
    </location>
</feature>
<dbReference type="Pfam" id="PF00564">
    <property type="entry name" value="PB1"/>
    <property type="match status" value="1"/>
</dbReference>
<dbReference type="CDD" id="cd06410">
    <property type="entry name" value="PB1_UP2"/>
    <property type="match status" value="1"/>
</dbReference>
<comment type="caution">
    <text evidence="3">The sequence shown here is derived from an EMBL/GenBank/DDBJ whole genome shotgun (WGS) entry which is preliminary data.</text>
</comment>
<dbReference type="SMART" id="SM00666">
    <property type="entry name" value="PB1"/>
    <property type="match status" value="1"/>
</dbReference>
<gene>
    <name evidence="3" type="ORF">ZIOFF_054418</name>
</gene>
<dbReference type="EMBL" id="JACMSC010000015">
    <property type="protein sequence ID" value="KAG6485853.1"/>
    <property type="molecule type" value="Genomic_DNA"/>
</dbReference>
<evidence type="ECO:0000313" key="4">
    <source>
        <dbReference type="Proteomes" id="UP000734854"/>
    </source>
</evidence>
<reference evidence="3 4" key="1">
    <citation type="submission" date="2020-08" db="EMBL/GenBank/DDBJ databases">
        <title>Plant Genome Project.</title>
        <authorList>
            <person name="Zhang R.-G."/>
        </authorList>
    </citation>
    <scope>NUCLEOTIDE SEQUENCE [LARGE SCALE GENOMIC DNA]</scope>
    <source>
        <tissue evidence="3">Rhizome</tissue>
    </source>
</reference>
<organism evidence="3 4">
    <name type="scientific">Zingiber officinale</name>
    <name type="common">Ginger</name>
    <name type="synonym">Amomum zingiber</name>
    <dbReference type="NCBI Taxonomy" id="94328"/>
    <lineage>
        <taxon>Eukaryota</taxon>
        <taxon>Viridiplantae</taxon>
        <taxon>Streptophyta</taxon>
        <taxon>Embryophyta</taxon>
        <taxon>Tracheophyta</taxon>
        <taxon>Spermatophyta</taxon>
        <taxon>Magnoliopsida</taxon>
        <taxon>Liliopsida</taxon>
        <taxon>Zingiberales</taxon>
        <taxon>Zingiberaceae</taxon>
        <taxon>Zingiber</taxon>
    </lineage>
</organism>